<evidence type="ECO:0000259" key="1">
    <source>
        <dbReference type="SMART" id="SM00953"/>
    </source>
</evidence>
<dbReference type="Pfam" id="PF08808">
    <property type="entry name" value="RES"/>
    <property type="match status" value="1"/>
</dbReference>
<dbReference type="Proteomes" id="UP000696184">
    <property type="component" value="Unassembled WGS sequence"/>
</dbReference>
<proteinExistence type="predicted"/>
<dbReference type="RefSeq" id="WP_198690597.1">
    <property type="nucleotide sequence ID" value="NZ_CAWPUD010000047.1"/>
</dbReference>
<evidence type="ECO:0000313" key="3">
    <source>
        <dbReference type="Proteomes" id="UP000696184"/>
    </source>
</evidence>
<feature type="domain" description="RES" evidence="1">
    <location>
        <begin position="34"/>
        <end position="177"/>
    </location>
</feature>
<gene>
    <name evidence="2" type="ORF">H8A87_14185</name>
</gene>
<comment type="caution">
    <text evidence="2">The sequence shown here is derived from an EMBL/GenBank/DDBJ whole genome shotgun (WGS) entry which is preliminary data.</text>
</comment>
<sequence>MVNSLNGKSVKTDIWKAQKPIERIHHQAYKGAEFNPGEGNARFSPCKNTQDAPIPTIYGGENISVAVMETIYHDVPTGCNNLPFDLGKLDKLVYSQLILGVDLITVDINMRVLRKWGHDPKDVLLSDAENYPHTQEIASQIYRDNPSAQAITWASKQHGDKAIMLFGDRLKENKLTISIESLPLWSSNKVIKAVDLLADEMGLMTYTNQEII</sequence>
<protein>
    <submittedName>
        <fullName evidence="2">RES family NAD+ phosphorylase</fullName>
    </submittedName>
</protein>
<organism evidence="2 3">
    <name type="scientific">Xenorhabdus lircayensis</name>
    <dbReference type="NCBI Taxonomy" id="2763499"/>
    <lineage>
        <taxon>Bacteria</taxon>
        <taxon>Pseudomonadati</taxon>
        <taxon>Pseudomonadota</taxon>
        <taxon>Gammaproteobacteria</taxon>
        <taxon>Enterobacterales</taxon>
        <taxon>Morganellaceae</taxon>
        <taxon>Xenorhabdus</taxon>
    </lineage>
</organism>
<keyword evidence="3" id="KW-1185">Reference proteome</keyword>
<accession>A0ABS0UAW5</accession>
<evidence type="ECO:0000313" key="2">
    <source>
        <dbReference type="EMBL" id="MBI6549825.1"/>
    </source>
</evidence>
<dbReference type="InterPro" id="IPR014914">
    <property type="entry name" value="RES_dom"/>
</dbReference>
<dbReference type="EMBL" id="JACOII010000048">
    <property type="protein sequence ID" value="MBI6549825.1"/>
    <property type="molecule type" value="Genomic_DNA"/>
</dbReference>
<dbReference type="SMART" id="SM00953">
    <property type="entry name" value="RES"/>
    <property type="match status" value="1"/>
</dbReference>
<reference evidence="2 3" key="1">
    <citation type="submission" date="2020-08" db="EMBL/GenBank/DDBJ databases">
        <title>Description of Xenorhabdus lircayensis sp. nov., the symbiotic bacterium associated with the entomopathogenic nematode Steirnernema unicornum.</title>
        <authorList>
            <person name="Castaneda-Alvarez C."/>
            <person name="Prodan S."/>
            <person name="Zamorano A."/>
            <person name="San-Blas E."/>
            <person name="Aballay E."/>
        </authorList>
    </citation>
    <scope>NUCLEOTIDE SEQUENCE [LARGE SCALE GENOMIC DNA]</scope>
    <source>
        <strain evidence="2 3">VLS</strain>
    </source>
</reference>
<name>A0ABS0UAW5_9GAMM</name>